<dbReference type="AlphaFoldDB" id="A0A5C3L0D4"/>
<proteinExistence type="predicted"/>
<evidence type="ECO:0000313" key="4">
    <source>
        <dbReference type="Proteomes" id="UP000307440"/>
    </source>
</evidence>
<sequence length="289" mass="31337">MSRDASHEGDGGDPSLKFTIDLNNFAPFLFEFSRLLSVVPALCGFFFCLWQMLPLGVCGGPPIPGRVDWFVAALWAMLTAYHCLGLSTGLLMRWKLYYSPLATLVRLLGLQGICWPATHLTLSIFGGVRRPVVAWAIVGTSTAVSRSIQIYVTSNIVWLKDKRVSSAASSNPTTTSATIPPDDTDGDGAVDNTGLFNRLAAIIGGDDLMGASSSTIGNGNGDASPQPQPYRRRERRWDWKKVGLRCILPTGLLYFIMAWAEVGRREWESQSGRYCVEFGGAASSGGGCM</sequence>
<gene>
    <name evidence="3" type="ORF">FA15DRAFT_589546</name>
</gene>
<dbReference type="Proteomes" id="UP000307440">
    <property type="component" value="Unassembled WGS sequence"/>
</dbReference>
<protein>
    <submittedName>
        <fullName evidence="3">Uncharacterized protein</fullName>
    </submittedName>
</protein>
<dbReference type="GO" id="GO:0006487">
    <property type="term" value="P:protein N-linked glycosylation"/>
    <property type="evidence" value="ECO:0007669"/>
    <property type="project" value="TreeGrafter"/>
</dbReference>
<feature type="transmembrane region" description="Helical" evidence="2">
    <location>
        <begin position="69"/>
        <end position="92"/>
    </location>
</feature>
<organism evidence="3 4">
    <name type="scientific">Coprinopsis marcescibilis</name>
    <name type="common">Agaric fungus</name>
    <name type="synonym">Psathyrella marcescibilis</name>
    <dbReference type="NCBI Taxonomy" id="230819"/>
    <lineage>
        <taxon>Eukaryota</taxon>
        <taxon>Fungi</taxon>
        <taxon>Dikarya</taxon>
        <taxon>Basidiomycota</taxon>
        <taxon>Agaricomycotina</taxon>
        <taxon>Agaricomycetes</taxon>
        <taxon>Agaricomycetidae</taxon>
        <taxon>Agaricales</taxon>
        <taxon>Agaricineae</taxon>
        <taxon>Psathyrellaceae</taxon>
        <taxon>Coprinopsis</taxon>
    </lineage>
</organism>
<reference evidence="3 4" key="1">
    <citation type="journal article" date="2019" name="Nat. Ecol. Evol.">
        <title>Megaphylogeny resolves global patterns of mushroom evolution.</title>
        <authorList>
            <person name="Varga T."/>
            <person name="Krizsan K."/>
            <person name="Foldi C."/>
            <person name="Dima B."/>
            <person name="Sanchez-Garcia M."/>
            <person name="Sanchez-Ramirez S."/>
            <person name="Szollosi G.J."/>
            <person name="Szarkandi J.G."/>
            <person name="Papp V."/>
            <person name="Albert L."/>
            <person name="Andreopoulos W."/>
            <person name="Angelini C."/>
            <person name="Antonin V."/>
            <person name="Barry K.W."/>
            <person name="Bougher N.L."/>
            <person name="Buchanan P."/>
            <person name="Buyck B."/>
            <person name="Bense V."/>
            <person name="Catcheside P."/>
            <person name="Chovatia M."/>
            <person name="Cooper J."/>
            <person name="Damon W."/>
            <person name="Desjardin D."/>
            <person name="Finy P."/>
            <person name="Geml J."/>
            <person name="Haridas S."/>
            <person name="Hughes K."/>
            <person name="Justo A."/>
            <person name="Karasinski D."/>
            <person name="Kautmanova I."/>
            <person name="Kiss B."/>
            <person name="Kocsube S."/>
            <person name="Kotiranta H."/>
            <person name="LaButti K.M."/>
            <person name="Lechner B.E."/>
            <person name="Liimatainen K."/>
            <person name="Lipzen A."/>
            <person name="Lukacs Z."/>
            <person name="Mihaltcheva S."/>
            <person name="Morgado L.N."/>
            <person name="Niskanen T."/>
            <person name="Noordeloos M.E."/>
            <person name="Ohm R.A."/>
            <person name="Ortiz-Santana B."/>
            <person name="Ovrebo C."/>
            <person name="Racz N."/>
            <person name="Riley R."/>
            <person name="Savchenko A."/>
            <person name="Shiryaev A."/>
            <person name="Soop K."/>
            <person name="Spirin V."/>
            <person name="Szebenyi C."/>
            <person name="Tomsovsky M."/>
            <person name="Tulloss R.E."/>
            <person name="Uehling J."/>
            <person name="Grigoriev I.V."/>
            <person name="Vagvolgyi C."/>
            <person name="Papp T."/>
            <person name="Martin F.M."/>
            <person name="Miettinen O."/>
            <person name="Hibbett D.S."/>
            <person name="Nagy L.G."/>
        </authorList>
    </citation>
    <scope>NUCLEOTIDE SEQUENCE [LARGE SCALE GENOMIC DNA]</scope>
    <source>
        <strain evidence="3 4">CBS 121175</strain>
    </source>
</reference>
<feature type="transmembrane region" description="Helical" evidence="2">
    <location>
        <begin position="242"/>
        <end position="260"/>
    </location>
</feature>
<keyword evidence="4" id="KW-1185">Reference proteome</keyword>
<dbReference type="PANTHER" id="PTHR28147:SF1">
    <property type="entry name" value="N-GLYCOSYLATION PROTEIN EOS1"/>
    <property type="match status" value="1"/>
</dbReference>
<evidence type="ECO:0000256" key="2">
    <source>
        <dbReference type="SAM" id="Phobius"/>
    </source>
</evidence>
<feature type="transmembrane region" description="Helical" evidence="2">
    <location>
        <begin position="35"/>
        <end position="57"/>
    </location>
</feature>
<dbReference type="GO" id="GO:0034599">
    <property type="term" value="P:cellular response to oxidative stress"/>
    <property type="evidence" value="ECO:0007669"/>
    <property type="project" value="InterPro"/>
</dbReference>
<evidence type="ECO:0000313" key="3">
    <source>
        <dbReference type="EMBL" id="TFK25900.1"/>
    </source>
</evidence>
<keyword evidence="2" id="KW-0472">Membrane</keyword>
<feature type="compositionally biased region" description="Low complexity" evidence="1">
    <location>
        <begin position="167"/>
        <end position="181"/>
    </location>
</feature>
<keyword evidence="2" id="KW-1133">Transmembrane helix</keyword>
<accession>A0A5C3L0D4</accession>
<name>A0A5C3L0D4_COPMA</name>
<dbReference type="InterPro" id="IPR021100">
    <property type="entry name" value="N-glycosylation_EOS1"/>
</dbReference>
<dbReference type="Pfam" id="PF12326">
    <property type="entry name" value="EOS1"/>
    <property type="match status" value="1"/>
</dbReference>
<dbReference type="OrthoDB" id="2139606at2759"/>
<dbReference type="PANTHER" id="PTHR28147">
    <property type="entry name" value="N-GLYCOSYLATION PROTEIN EOS1"/>
    <property type="match status" value="1"/>
</dbReference>
<feature type="region of interest" description="Disordered" evidence="1">
    <location>
        <begin position="167"/>
        <end position="186"/>
    </location>
</feature>
<keyword evidence="2" id="KW-0812">Transmembrane</keyword>
<dbReference type="STRING" id="230819.A0A5C3L0D4"/>
<dbReference type="EMBL" id="ML210181">
    <property type="protein sequence ID" value="TFK25900.1"/>
    <property type="molecule type" value="Genomic_DNA"/>
</dbReference>
<evidence type="ECO:0000256" key="1">
    <source>
        <dbReference type="SAM" id="MobiDB-lite"/>
    </source>
</evidence>
<dbReference type="GO" id="GO:0005789">
    <property type="term" value="C:endoplasmic reticulum membrane"/>
    <property type="evidence" value="ECO:0007669"/>
    <property type="project" value="InterPro"/>
</dbReference>